<dbReference type="AlphaFoldDB" id="K1WWZ4"/>
<name>K1WWZ4_MARBU</name>
<keyword evidence="2" id="KW-1185">Reference proteome</keyword>
<dbReference type="GeneID" id="18764581"/>
<evidence type="ECO:0000313" key="1">
    <source>
        <dbReference type="EMBL" id="EKD13203.1"/>
    </source>
</evidence>
<dbReference type="OrthoDB" id="3478641at2759"/>
<dbReference type="KEGG" id="mbe:MBM_08646"/>
<dbReference type="Proteomes" id="UP000006753">
    <property type="component" value="Unassembled WGS sequence"/>
</dbReference>
<reference evidence="1 2" key="1">
    <citation type="journal article" date="2012" name="BMC Genomics">
        <title>Sequencing the genome of Marssonina brunnea reveals fungus-poplar co-evolution.</title>
        <authorList>
            <person name="Zhu S."/>
            <person name="Cao Y.-Z."/>
            <person name="Jiang C."/>
            <person name="Tan B.-Y."/>
            <person name="Wang Z."/>
            <person name="Feng S."/>
            <person name="Zhang L."/>
            <person name="Su X.-H."/>
            <person name="Brejova B."/>
            <person name="Vinar T."/>
            <person name="Xu M."/>
            <person name="Wang M.-X."/>
            <person name="Zhang S.-G."/>
            <person name="Huang M.-R."/>
            <person name="Wu R."/>
            <person name="Zhou Y."/>
        </authorList>
    </citation>
    <scope>NUCLEOTIDE SEQUENCE [LARGE SCALE GENOMIC DNA]</scope>
    <source>
        <strain evidence="1 2">MB_m1</strain>
    </source>
</reference>
<evidence type="ECO:0000313" key="2">
    <source>
        <dbReference type="Proteomes" id="UP000006753"/>
    </source>
</evidence>
<dbReference type="EMBL" id="JH921451">
    <property type="protein sequence ID" value="EKD13203.1"/>
    <property type="molecule type" value="Genomic_DNA"/>
</dbReference>
<protein>
    <submittedName>
        <fullName evidence="1">Uncharacterized protein</fullName>
    </submittedName>
</protein>
<accession>K1WWZ4</accession>
<dbReference type="InParanoid" id="K1WWZ4"/>
<dbReference type="HOGENOM" id="CLU_1695876_0_0_1"/>
<gene>
    <name evidence="1" type="ORF">MBM_08646</name>
</gene>
<sequence length="155" mass="16606">MEKSSLDLTKRDTKTCSIGLGRQFASVYWDVTIFNTTQALRLDANIVATARNARMDVGESISLSWPPGAQSYTLKVTNLDNAPVLAYNLPDVKGDGRGFEMGATKVRLQFEVVAAEAGEGVGRKWTTDEGEGGCGASSVVFSGGREGWTCEFACP</sequence>
<organism evidence="1 2">
    <name type="scientific">Marssonina brunnea f. sp. multigermtubi (strain MB_m1)</name>
    <name type="common">Marssonina leaf spot fungus</name>
    <dbReference type="NCBI Taxonomy" id="1072389"/>
    <lineage>
        <taxon>Eukaryota</taxon>
        <taxon>Fungi</taxon>
        <taxon>Dikarya</taxon>
        <taxon>Ascomycota</taxon>
        <taxon>Pezizomycotina</taxon>
        <taxon>Leotiomycetes</taxon>
        <taxon>Helotiales</taxon>
        <taxon>Drepanopezizaceae</taxon>
        <taxon>Drepanopeziza</taxon>
    </lineage>
</organism>
<proteinExistence type="predicted"/>